<feature type="binding site" evidence="2">
    <location>
        <position position="33"/>
    </location>
    <ligand>
        <name>substrate</name>
    </ligand>
</feature>
<dbReference type="InterPro" id="IPR002624">
    <property type="entry name" value="DCK/DGK"/>
</dbReference>
<dbReference type="GO" id="GO:0005524">
    <property type="term" value="F:ATP binding"/>
    <property type="evidence" value="ECO:0007669"/>
    <property type="project" value="UniProtKB-KW"/>
</dbReference>
<dbReference type="CDD" id="cd01673">
    <property type="entry name" value="dNK"/>
    <property type="match status" value="1"/>
</dbReference>
<accession>A0A0P6XWN1</accession>
<dbReference type="STRING" id="869279.SE15_00790"/>
<feature type="domain" description="Deoxynucleoside kinase" evidence="4">
    <location>
        <begin position="5"/>
        <end position="200"/>
    </location>
</feature>
<feature type="binding site" evidence="2">
    <location>
        <position position="81"/>
    </location>
    <ligand>
        <name>substrate</name>
    </ligand>
</feature>
<evidence type="ECO:0000256" key="1">
    <source>
        <dbReference type="PIRSR" id="PIRSR000705-1"/>
    </source>
</evidence>
<evidence type="ECO:0000256" key="3">
    <source>
        <dbReference type="PIRSR" id="PIRSR000705-3"/>
    </source>
</evidence>
<dbReference type="InterPro" id="IPR027417">
    <property type="entry name" value="P-loop_NTPase"/>
</dbReference>
<reference evidence="5 6" key="1">
    <citation type="submission" date="2015-07" db="EMBL/GenBank/DDBJ databases">
        <title>Whole genome sequence of Thermanaerothrix daxensis DSM 23592.</title>
        <authorList>
            <person name="Hemp J."/>
            <person name="Ward L.M."/>
            <person name="Pace L.A."/>
            <person name="Fischer W.W."/>
        </authorList>
    </citation>
    <scope>NUCLEOTIDE SEQUENCE [LARGE SCALE GENOMIC DNA]</scope>
    <source>
        <strain evidence="5 6">GNS-1</strain>
    </source>
</reference>
<dbReference type="PANTHER" id="PTHR10513">
    <property type="entry name" value="DEOXYNUCLEOSIDE KINASE"/>
    <property type="match status" value="1"/>
</dbReference>
<feature type="binding site" evidence="2">
    <location>
        <position position="86"/>
    </location>
    <ligand>
        <name>substrate</name>
    </ligand>
</feature>
<name>A0A0P6XWN1_9CHLR</name>
<feature type="binding site" evidence="2">
    <location>
        <position position="45"/>
    </location>
    <ligand>
        <name>substrate</name>
    </ligand>
</feature>
<dbReference type="Pfam" id="PF01712">
    <property type="entry name" value="dNK"/>
    <property type="match status" value="1"/>
</dbReference>
<keyword evidence="5" id="KW-0418">Kinase</keyword>
<dbReference type="RefSeq" id="WP_054520203.1">
    <property type="nucleotide sequence ID" value="NZ_LGKO01000002.1"/>
</dbReference>
<feature type="binding site" evidence="2">
    <location>
        <position position="147"/>
    </location>
    <ligand>
        <name>substrate</name>
    </ligand>
</feature>
<feature type="binding site" evidence="2">
    <location>
        <position position="56"/>
    </location>
    <ligand>
        <name>substrate</name>
    </ligand>
</feature>
<comment type="caution">
    <text evidence="5">The sequence shown here is derived from an EMBL/GenBank/DDBJ whole genome shotgun (WGS) entry which is preliminary data.</text>
</comment>
<evidence type="ECO:0000313" key="6">
    <source>
        <dbReference type="Proteomes" id="UP000050544"/>
    </source>
</evidence>
<protein>
    <submittedName>
        <fullName evidence="5">Deoxynucleoside kinase</fullName>
    </submittedName>
</protein>
<dbReference type="PANTHER" id="PTHR10513:SF35">
    <property type="entry name" value="DEOXYADENOSINE KINASE"/>
    <property type="match status" value="1"/>
</dbReference>
<proteinExistence type="predicted"/>
<dbReference type="AlphaFoldDB" id="A0A0P6XWN1"/>
<dbReference type="InterPro" id="IPR031314">
    <property type="entry name" value="DNK_dom"/>
</dbReference>
<organism evidence="5 6">
    <name type="scientific">Thermanaerothrix daxensis</name>
    <dbReference type="NCBI Taxonomy" id="869279"/>
    <lineage>
        <taxon>Bacteria</taxon>
        <taxon>Bacillati</taxon>
        <taxon>Chloroflexota</taxon>
        <taxon>Anaerolineae</taxon>
        <taxon>Anaerolineales</taxon>
        <taxon>Anaerolineaceae</taxon>
        <taxon>Thermanaerothrix</taxon>
    </lineage>
</organism>
<dbReference type="SUPFAM" id="SSF52540">
    <property type="entry name" value="P-loop containing nucleoside triphosphate hydrolases"/>
    <property type="match status" value="1"/>
</dbReference>
<evidence type="ECO:0000256" key="2">
    <source>
        <dbReference type="PIRSR" id="PIRSR000705-2"/>
    </source>
</evidence>
<dbReference type="PATRIC" id="fig|869279.4.peg.154"/>
<gene>
    <name evidence="5" type="ORF">SE15_00790</name>
</gene>
<keyword evidence="3" id="KW-0067">ATP-binding</keyword>
<keyword evidence="6" id="KW-1185">Reference proteome</keyword>
<dbReference type="Gene3D" id="3.40.50.300">
    <property type="entry name" value="P-loop containing nucleotide triphosphate hydrolases"/>
    <property type="match status" value="1"/>
</dbReference>
<evidence type="ECO:0000259" key="4">
    <source>
        <dbReference type="Pfam" id="PF01712"/>
    </source>
</evidence>
<dbReference type="PIRSF" id="PIRSF000705">
    <property type="entry name" value="DNK"/>
    <property type="match status" value="1"/>
</dbReference>
<dbReference type="GO" id="GO:0019136">
    <property type="term" value="F:deoxynucleoside kinase activity"/>
    <property type="evidence" value="ECO:0007669"/>
    <property type="project" value="InterPro"/>
</dbReference>
<keyword evidence="5" id="KW-0808">Transferase</keyword>
<dbReference type="OrthoDB" id="9776634at2"/>
<evidence type="ECO:0000313" key="5">
    <source>
        <dbReference type="EMBL" id="KPL83816.1"/>
    </source>
</evidence>
<sequence>MKKYIIVAGNIGVGKSTLVRLLCERMAWQPYYEPEIENPYLSDFYRDMQAWAFHSQVFFLAHRLRIHLQIQRSPHSAVQDRSLYEDAEIFAHGLFLQGALSERDYATYWALYQAACDCLTPPDLMIYLRASTATLQRRIAQRHRPYEREIPLGYLERLNALYEAWVAGFTLCPVLTVPADDLDYVARPRHFELVLQKVQEKLTGKEEVRFDPAEVA</sequence>
<feature type="active site" description="Proton acceptor" evidence="1">
    <location>
        <position position="80"/>
    </location>
</feature>
<dbReference type="EMBL" id="LGKO01000002">
    <property type="protein sequence ID" value="KPL83816.1"/>
    <property type="molecule type" value="Genomic_DNA"/>
</dbReference>
<dbReference type="Proteomes" id="UP000050544">
    <property type="component" value="Unassembled WGS sequence"/>
</dbReference>
<feature type="binding site" evidence="3">
    <location>
        <begin position="9"/>
        <end position="17"/>
    </location>
    <ligand>
        <name>ATP</name>
        <dbReference type="ChEBI" id="CHEBI:30616"/>
    </ligand>
</feature>
<dbReference type="InterPro" id="IPR050566">
    <property type="entry name" value="Deoxyribonucleoside_kinase"/>
</dbReference>
<feature type="binding site" evidence="3">
    <location>
        <begin position="138"/>
        <end position="142"/>
    </location>
    <ligand>
        <name>ATP</name>
        <dbReference type="ChEBI" id="CHEBI:30616"/>
    </ligand>
</feature>
<keyword evidence="3" id="KW-0547">Nucleotide-binding</keyword>
<dbReference type="GO" id="GO:0005737">
    <property type="term" value="C:cytoplasm"/>
    <property type="evidence" value="ECO:0007669"/>
    <property type="project" value="TreeGrafter"/>
</dbReference>